<dbReference type="Proteomes" id="UP000326396">
    <property type="component" value="Linkage Group LG3"/>
</dbReference>
<sequence length="143" mass="15742">MLILAASIGSWNSDSRSAEVMVVVSSFQRLPLSFQGFKDFNNGFNGFLCDLGGVGDDGRGLGKGCQAYRLTLVGMMCRYARIRYRRGAQIPPARIAYRGHPGSGIPPGLNFKPNKLVLLFWPIPARFSTVKHHSSVVWTLLVN</sequence>
<dbReference type="AlphaFoldDB" id="A0A5N6N2B0"/>
<keyword evidence="2" id="KW-1185">Reference proteome</keyword>
<name>A0A5N6N2B0_9ASTR</name>
<comment type="caution">
    <text evidence="1">The sequence shown here is derived from an EMBL/GenBank/DDBJ whole genome shotgun (WGS) entry which is preliminary data.</text>
</comment>
<accession>A0A5N6N2B0</accession>
<organism evidence="1 2">
    <name type="scientific">Mikania micrantha</name>
    <name type="common">bitter vine</name>
    <dbReference type="NCBI Taxonomy" id="192012"/>
    <lineage>
        <taxon>Eukaryota</taxon>
        <taxon>Viridiplantae</taxon>
        <taxon>Streptophyta</taxon>
        <taxon>Embryophyta</taxon>
        <taxon>Tracheophyta</taxon>
        <taxon>Spermatophyta</taxon>
        <taxon>Magnoliopsida</taxon>
        <taxon>eudicotyledons</taxon>
        <taxon>Gunneridae</taxon>
        <taxon>Pentapetalae</taxon>
        <taxon>asterids</taxon>
        <taxon>campanulids</taxon>
        <taxon>Asterales</taxon>
        <taxon>Asteraceae</taxon>
        <taxon>Asteroideae</taxon>
        <taxon>Heliantheae alliance</taxon>
        <taxon>Eupatorieae</taxon>
        <taxon>Mikania</taxon>
    </lineage>
</organism>
<evidence type="ECO:0000313" key="1">
    <source>
        <dbReference type="EMBL" id="KAD4384425.1"/>
    </source>
</evidence>
<protein>
    <submittedName>
        <fullName evidence="1">Uncharacterized protein</fullName>
    </submittedName>
</protein>
<reference evidence="1 2" key="1">
    <citation type="submission" date="2019-05" db="EMBL/GenBank/DDBJ databases">
        <title>Mikania micrantha, genome provides insights into the molecular mechanism of rapid growth.</title>
        <authorList>
            <person name="Liu B."/>
        </authorList>
    </citation>
    <scope>NUCLEOTIDE SEQUENCE [LARGE SCALE GENOMIC DNA]</scope>
    <source>
        <strain evidence="1">NLD-2019</strain>
        <tissue evidence="1">Leaf</tissue>
    </source>
</reference>
<evidence type="ECO:0000313" key="2">
    <source>
        <dbReference type="Proteomes" id="UP000326396"/>
    </source>
</evidence>
<dbReference type="EMBL" id="SZYD01000013">
    <property type="protein sequence ID" value="KAD4384425.1"/>
    <property type="molecule type" value="Genomic_DNA"/>
</dbReference>
<proteinExistence type="predicted"/>
<gene>
    <name evidence="1" type="ORF">E3N88_24593</name>
</gene>